<reference evidence="1" key="2">
    <citation type="submission" date="2017-10" db="EMBL/GenBank/DDBJ databases">
        <title>Ladona fulva Genome sequencing and assembly.</title>
        <authorList>
            <person name="Murali S."/>
            <person name="Richards S."/>
            <person name="Bandaranaike D."/>
            <person name="Bellair M."/>
            <person name="Blankenburg K."/>
            <person name="Chao H."/>
            <person name="Dinh H."/>
            <person name="Doddapaneni H."/>
            <person name="Dugan-Rocha S."/>
            <person name="Elkadiri S."/>
            <person name="Gnanaolivu R."/>
            <person name="Hernandez B."/>
            <person name="Skinner E."/>
            <person name="Javaid M."/>
            <person name="Lee S."/>
            <person name="Li M."/>
            <person name="Ming W."/>
            <person name="Munidasa M."/>
            <person name="Muniz J."/>
            <person name="Nguyen L."/>
            <person name="Hughes D."/>
            <person name="Osuji N."/>
            <person name="Pu L.-L."/>
            <person name="Puazo M."/>
            <person name="Qu C."/>
            <person name="Quiroz J."/>
            <person name="Raj R."/>
            <person name="Weissenberger G."/>
            <person name="Xin Y."/>
            <person name="Zou X."/>
            <person name="Han Y."/>
            <person name="Worley K."/>
            <person name="Muzny D."/>
            <person name="Gibbs R."/>
        </authorList>
    </citation>
    <scope>NUCLEOTIDE SEQUENCE</scope>
    <source>
        <strain evidence="1">Sampled in the wild</strain>
    </source>
</reference>
<evidence type="ECO:0000313" key="2">
    <source>
        <dbReference type="Proteomes" id="UP000792457"/>
    </source>
</evidence>
<organism evidence="1 2">
    <name type="scientific">Ladona fulva</name>
    <name type="common">Scarce chaser dragonfly</name>
    <name type="synonym">Libellula fulva</name>
    <dbReference type="NCBI Taxonomy" id="123851"/>
    <lineage>
        <taxon>Eukaryota</taxon>
        <taxon>Metazoa</taxon>
        <taxon>Ecdysozoa</taxon>
        <taxon>Arthropoda</taxon>
        <taxon>Hexapoda</taxon>
        <taxon>Insecta</taxon>
        <taxon>Pterygota</taxon>
        <taxon>Palaeoptera</taxon>
        <taxon>Odonata</taxon>
        <taxon>Epiprocta</taxon>
        <taxon>Anisoptera</taxon>
        <taxon>Libelluloidea</taxon>
        <taxon>Libellulidae</taxon>
        <taxon>Ladona</taxon>
    </lineage>
</organism>
<proteinExistence type="predicted"/>
<protein>
    <submittedName>
        <fullName evidence="1">Uncharacterized protein</fullName>
    </submittedName>
</protein>
<comment type="caution">
    <text evidence="1">The sequence shown here is derived from an EMBL/GenBank/DDBJ whole genome shotgun (WGS) entry which is preliminary data.</text>
</comment>
<evidence type="ECO:0000313" key="1">
    <source>
        <dbReference type="EMBL" id="KAG8225516.1"/>
    </source>
</evidence>
<name>A0A8K0NXD7_LADFU</name>
<dbReference type="Proteomes" id="UP000792457">
    <property type="component" value="Unassembled WGS sequence"/>
</dbReference>
<reference evidence="1" key="1">
    <citation type="submission" date="2013-04" db="EMBL/GenBank/DDBJ databases">
        <authorList>
            <person name="Qu J."/>
            <person name="Murali S.C."/>
            <person name="Bandaranaike D."/>
            <person name="Bellair M."/>
            <person name="Blankenburg K."/>
            <person name="Chao H."/>
            <person name="Dinh H."/>
            <person name="Doddapaneni H."/>
            <person name="Downs B."/>
            <person name="Dugan-Rocha S."/>
            <person name="Elkadiri S."/>
            <person name="Gnanaolivu R.D."/>
            <person name="Hernandez B."/>
            <person name="Javaid M."/>
            <person name="Jayaseelan J.C."/>
            <person name="Lee S."/>
            <person name="Li M."/>
            <person name="Ming W."/>
            <person name="Munidasa M."/>
            <person name="Muniz J."/>
            <person name="Nguyen L."/>
            <person name="Ongeri F."/>
            <person name="Osuji N."/>
            <person name="Pu L.-L."/>
            <person name="Puazo M."/>
            <person name="Qu C."/>
            <person name="Quiroz J."/>
            <person name="Raj R."/>
            <person name="Weissenberger G."/>
            <person name="Xin Y."/>
            <person name="Zou X."/>
            <person name="Han Y."/>
            <person name="Richards S."/>
            <person name="Worley K."/>
            <person name="Muzny D."/>
            <person name="Gibbs R."/>
        </authorList>
    </citation>
    <scope>NUCLEOTIDE SEQUENCE</scope>
    <source>
        <strain evidence="1">Sampled in the wild</strain>
    </source>
</reference>
<gene>
    <name evidence="1" type="ORF">J437_LFUL005943</name>
</gene>
<dbReference type="AlphaFoldDB" id="A0A8K0NXD7"/>
<dbReference type="EMBL" id="KZ308240">
    <property type="protein sequence ID" value="KAG8225516.1"/>
    <property type="molecule type" value="Genomic_DNA"/>
</dbReference>
<sequence>MNRLQNYWKTHVLFNYSCFKDFQLIRGKCHKYSIKLFLFAESTGFIHKMIACTDSQDMKVGEKVIHQILY</sequence>
<accession>A0A8K0NXD7</accession>
<keyword evidence="2" id="KW-1185">Reference proteome</keyword>